<dbReference type="Pfam" id="PF00046">
    <property type="entry name" value="Homeodomain"/>
    <property type="match status" value="1"/>
</dbReference>
<dbReference type="InterPro" id="IPR001356">
    <property type="entry name" value="HD"/>
</dbReference>
<feature type="region of interest" description="Disordered" evidence="12">
    <location>
        <begin position="249"/>
        <end position="268"/>
    </location>
</feature>
<name>A0A7I8KUH4_SPIIN</name>
<dbReference type="SMART" id="SM00389">
    <property type="entry name" value="HOX"/>
    <property type="match status" value="1"/>
</dbReference>
<dbReference type="PRINTS" id="PR00031">
    <property type="entry name" value="HTHREPRESSR"/>
</dbReference>
<dbReference type="PANTHER" id="PTHR24326">
    <property type="entry name" value="HOMEOBOX-LEUCINE ZIPPER PROTEIN"/>
    <property type="match status" value="1"/>
</dbReference>
<dbReference type="PROSITE" id="PS50071">
    <property type="entry name" value="HOMEOBOX_2"/>
    <property type="match status" value="1"/>
</dbReference>
<dbReference type="InterPro" id="IPR017970">
    <property type="entry name" value="Homeobox_CS"/>
</dbReference>
<proteinExistence type="inferred from homology"/>
<dbReference type="GO" id="GO:0000981">
    <property type="term" value="F:DNA-binding transcription factor activity, RNA polymerase II-specific"/>
    <property type="evidence" value="ECO:0007669"/>
    <property type="project" value="UniProtKB-UniRule"/>
</dbReference>
<evidence type="ECO:0000256" key="8">
    <source>
        <dbReference type="ARBA" id="ARBA00037260"/>
    </source>
</evidence>
<dbReference type="InterPro" id="IPR003106">
    <property type="entry name" value="Leu_zip_homeo"/>
</dbReference>
<dbReference type="FunFam" id="1.10.10.60:FF:000242">
    <property type="entry name" value="Homeobox-leucine zipper protein HOX13"/>
    <property type="match status" value="1"/>
</dbReference>
<keyword evidence="4 9" id="KW-0371">Homeobox</keyword>
<evidence type="ECO:0000256" key="2">
    <source>
        <dbReference type="ARBA" id="ARBA00023015"/>
    </source>
</evidence>
<evidence type="ECO:0000256" key="3">
    <source>
        <dbReference type="ARBA" id="ARBA00023125"/>
    </source>
</evidence>
<evidence type="ECO:0000256" key="12">
    <source>
        <dbReference type="SAM" id="MobiDB-lite"/>
    </source>
</evidence>
<evidence type="ECO:0000256" key="4">
    <source>
        <dbReference type="ARBA" id="ARBA00023155"/>
    </source>
</evidence>
<dbReference type="PANTHER" id="PTHR24326:SF547">
    <property type="entry name" value="HOMEOBOX-LEUCINE ZIPPER PROTEIN ATHB-6"/>
    <property type="match status" value="1"/>
</dbReference>
<comment type="function">
    <text evidence="11">Transcription factor.</text>
</comment>
<dbReference type="SUPFAM" id="SSF46689">
    <property type="entry name" value="Homeodomain-like"/>
    <property type="match status" value="1"/>
</dbReference>
<feature type="region of interest" description="Disordered" evidence="12">
    <location>
        <begin position="144"/>
        <end position="209"/>
    </location>
</feature>
<keyword evidence="5 11" id="KW-0804">Transcription</keyword>
<feature type="compositionally biased region" description="Acidic residues" evidence="12">
    <location>
        <begin position="163"/>
        <end position="175"/>
    </location>
</feature>
<keyword evidence="2 11" id="KW-0805">Transcription regulation</keyword>
<evidence type="ECO:0000256" key="7">
    <source>
        <dbReference type="ARBA" id="ARBA00025748"/>
    </source>
</evidence>
<keyword evidence="3 9" id="KW-0238">DNA-binding</keyword>
<dbReference type="Pfam" id="PF02183">
    <property type="entry name" value="HALZ"/>
    <property type="match status" value="1"/>
</dbReference>
<feature type="compositionally biased region" description="Acidic residues" evidence="12">
    <location>
        <begin position="146"/>
        <end position="155"/>
    </location>
</feature>
<sequence>MKRERSSSSSELMGLERFSGWMGAGEEGVYEDEDGGGGAAGAAGGERKRRLSGEQVRALERSFEEENKLEPERKVRLAEELGLRPRQVAVWFQNRRARWKAKQLERDYAALKSDYDALRLSLDALTADRKALLAQVEELRARTSDKEEEVVAGDECDSKVGLSEEEPLLPAESDDSAAVVTGAGDECSPNPRGQPQLTGPPPPIPSLDGAAAADGYYYCDGPPPFYHRHLSGSPPPVVVRMVEEHDFLSSDEPFGGGGGGLFTDDQPPTLSWYYSDQWS</sequence>
<evidence type="ECO:0000256" key="11">
    <source>
        <dbReference type="RuleBase" id="RU369038"/>
    </source>
</evidence>
<evidence type="ECO:0000313" key="14">
    <source>
        <dbReference type="EMBL" id="CAA7400956.1"/>
    </source>
</evidence>
<dbReference type="OrthoDB" id="6159439at2759"/>
<keyword evidence="6 9" id="KW-0539">Nucleus</keyword>
<dbReference type="Gene3D" id="1.10.10.60">
    <property type="entry name" value="Homeodomain-like"/>
    <property type="match status" value="1"/>
</dbReference>
<dbReference type="GO" id="GO:0045893">
    <property type="term" value="P:positive regulation of DNA-templated transcription"/>
    <property type="evidence" value="ECO:0007669"/>
    <property type="project" value="TreeGrafter"/>
</dbReference>
<protein>
    <recommendedName>
        <fullName evidence="11">Homeobox-leucine zipper protein</fullName>
    </recommendedName>
    <alternativeName>
        <fullName evidence="11">HD-ZIP protein</fullName>
    </alternativeName>
    <alternativeName>
        <fullName evidence="11">Homeodomain transcription factor</fullName>
    </alternativeName>
</protein>
<comment type="similarity">
    <text evidence="7 11">Belongs to the HD-ZIP homeobox family. Class I subfamily.</text>
</comment>
<dbReference type="InterPro" id="IPR045224">
    <property type="entry name" value="HDZip_class_I_plant"/>
</dbReference>
<dbReference type="GO" id="GO:0005634">
    <property type="term" value="C:nucleus"/>
    <property type="evidence" value="ECO:0007669"/>
    <property type="project" value="UniProtKB-SubCell"/>
</dbReference>
<evidence type="ECO:0000256" key="10">
    <source>
        <dbReference type="RuleBase" id="RU000682"/>
    </source>
</evidence>
<organism evidence="14 15">
    <name type="scientific">Spirodela intermedia</name>
    <name type="common">Intermediate duckweed</name>
    <dbReference type="NCBI Taxonomy" id="51605"/>
    <lineage>
        <taxon>Eukaryota</taxon>
        <taxon>Viridiplantae</taxon>
        <taxon>Streptophyta</taxon>
        <taxon>Embryophyta</taxon>
        <taxon>Tracheophyta</taxon>
        <taxon>Spermatophyta</taxon>
        <taxon>Magnoliopsida</taxon>
        <taxon>Liliopsida</taxon>
        <taxon>Araceae</taxon>
        <taxon>Lemnoideae</taxon>
        <taxon>Spirodela</taxon>
    </lineage>
</organism>
<dbReference type="GO" id="GO:0043565">
    <property type="term" value="F:sequence-specific DNA binding"/>
    <property type="evidence" value="ECO:0007669"/>
    <property type="project" value="InterPro"/>
</dbReference>
<evidence type="ECO:0000256" key="5">
    <source>
        <dbReference type="ARBA" id="ARBA00023163"/>
    </source>
</evidence>
<evidence type="ECO:0000313" key="15">
    <source>
        <dbReference type="Proteomes" id="UP000663760"/>
    </source>
</evidence>
<feature type="DNA-binding region" description="Homeobox" evidence="9">
    <location>
        <begin position="44"/>
        <end position="103"/>
    </location>
</feature>
<dbReference type="EMBL" id="LR746271">
    <property type="protein sequence ID" value="CAA7400956.1"/>
    <property type="molecule type" value="Genomic_DNA"/>
</dbReference>
<dbReference type="PROSITE" id="PS00027">
    <property type="entry name" value="HOMEOBOX_1"/>
    <property type="match status" value="1"/>
</dbReference>
<accession>A0A7I8KUH4</accession>
<dbReference type="InterPro" id="IPR009057">
    <property type="entry name" value="Homeodomain-like_sf"/>
</dbReference>
<gene>
    <name evidence="14" type="ORF">SI8410_08011634</name>
</gene>
<dbReference type="AlphaFoldDB" id="A0A7I8KUH4"/>
<feature type="domain" description="Homeobox" evidence="13">
    <location>
        <begin position="42"/>
        <end position="102"/>
    </location>
</feature>
<keyword evidence="15" id="KW-1185">Reference proteome</keyword>
<dbReference type="CDD" id="cd00086">
    <property type="entry name" value="homeodomain"/>
    <property type="match status" value="1"/>
</dbReference>
<evidence type="ECO:0000256" key="9">
    <source>
        <dbReference type="PROSITE-ProRule" id="PRU00108"/>
    </source>
</evidence>
<evidence type="ECO:0000256" key="6">
    <source>
        <dbReference type="ARBA" id="ARBA00023242"/>
    </source>
</evidence>
<evidence type="ECO:0000259" key="13">
    <source>
        <dbReference type="PROSITE" id="PS50071"/>
    </source>
</evidence>
<reference evidence="14" key="1">
    <citation type="submission" date="2020-02" db="EMBL/GenBank/DDBJ databases">
        <authorList>
            <person name="Scholz U."/>
            <person name="Mascher M."/>
            <person name="Fiebig A."/>
        </authorList>
    </citation>
    <scope>NUCLEOTIDE SEQUENCE</scope>
</reference>
<dbReference type="InterPro" id="IPR000047">
    <property type="entry name" value="HTH_motif"/>
</dbReference>
<feature type="region of interest" description="Disordered" evidence="12">
    <location>
        <begin position="26"/>
        <end position="53"/>
    </location>
</feature>
<evidence type="ECO:0000256" key="1">
    <source>
        <dbReference type="ARBA" id="ARBA00004123"/>
    </source>
</evidence>
<comment type="subcellular location">
    <subcellularLocation>
        <location evidence="1 9 10">Nucleus</location>
    </subcellularLocation>
</comment>
<comment type="function">
    <text evidence="8">Probable transcription factor.</text>
</comment>
<dbReference type="Proteomes" id="UP000663760">
    <property type="component" value="Chromosome 8"/>
</dbReference>